<keyword evidence="1" id="KW-0812">Transmembrane</keyword>
<accession>A0A1I7STL8</accession>
<dbReference type="eggNOG" id="KOG2407">
    <property type="taxonomic scope" value="Eukaryota"/>
</dbReference>
<dbReference type="AlphaFoldDB" id="A0A1I7STL8"/>
<reference evidence="4" key="1">
    <citation type="submission" date="2016-11" db="UniProtKB">
        <authorList>
            <consortium name="WormBaseParasite"/>
        </authorList>
    </citation>
    <scope>IDENTIFICATION</scope>
</reference>
<dbReference type="GO" id="GO:0016255">
    <property type="term" value="P:attachment of GPI anchor to protein"/>
    <property type="evidence" value="ECO:0007669"/>
    <property type="project" value="InterPro"/>
</dbReference>
<evidence type="ECO:0000256" key="2">
    <source>
        <dbReference type="SAM" id="SignalP"/>
    </source>
</evidence>
<dbReference type="InterPro" id="IPR007245">
    <property type="entry name" value="PIG-T"/>
</dbReference>
<keyword evidence="1" id="KW-0472">Membrane</keyword>
<feature type="chain" id="PRO_5009306595" evidence="2">
    <location>
        <begin position="20"/>
        <end position="479"/>
    </location>
</feature>
<dbReference type="Pfam" id="PF04113">
    <property type="entry name" value="Gpi16"/>
    <property type="match status" value="2"/>
</dbReference>
<evidence type="ECO:0000313" key="3">
    <source>
        <dbReference type="Proteomes" id="UP000095284"/>
    </source>
</evidence>
<name>A0A1I7STL8_BURXY</name>
<dbReference type="PANTHER" id="PTHR12959:SF11">
    <property type="entry name" value="GPI TRANSAMIDASE COMPONENT PIG-T"/>
    <property type="match status" value="1"/>
</dbReference>
<dbReference type="GO" id="GO:0042765">
    <property type="term" value="C:GPI-anchor transamidase complex"/>
    <property type="evidence" value="ECO:0007669"/>
    <property type="project" value="InterPro"/>
</dbReference>
<keyword evidence="2" id="KW-0732">Signal</keyword>
<protein>
    <submittedName>
        <fullName evidence="4">GPI transamidase component PIG-T</fullName>
    </submittedName>
</protein>
<dbReference type="WBParaSite" id="BXY_1638800.1">
    <property type="protein sequence ID" value="BXY_1638800.1"/>
    <property type="gene ID" value="BXY_1638800"/>
</dbReference>
<evidence type="ECO:0000313" key="4">
    <source>
        <dbReference type="WBParaSite" id="BXY_1638800.1"/>
    </source>
</evidence>
<evidence type="ECO:0000256" key="1">
    <source>
        <dbReference type="SAM" id="Phobius"/>
    </source>
</evidence>
<dbReference type="Proteomes" id="UP000095284">
    <property type="component" value="Unplaced"/>
</dbReference>
<feature type="transmembrane region" description="Helical" evidence="1">
    <location>
        <begin position="425"/>
        <end position="447"/>
    </location>
</feature>
<sequence length="479" mass="54131">MENMFSLIFALSCLRLGWCLYEEEVQINRLKSDLVNSALIFKFNEDISKDSALYLNPLYQLLSDNYVSRLELSVSQGFWRSDLFGQAIHPNQVSGVQIVASFEDVEESDSYWRRLVSQLNGMLCTAVLSVGETLYAKPILPSVYYGNNTKLYYGAFTGDRICTENIDSFKKLLPCQNTGFTRLLGSPKYLYETKFTSASIIVNRQDKQWSGDVRFSFLKSIASKNIKFSNIFGSTLTTTCYFSDTSRITIDGDSKLISNFDVNATNRDWKVELAGSKYSEEPSLRLYGFTRFKGLLTGRFVATLKSNDVHGVLYTHLIPWEISVWFSTITVTCDGKDVESVIRPTPAFPRKSPTLIEIKFVISSGSICQVSYEFEKSFLYMNEYPPDANHGITVPGAIVTLLSSPETKYYSEPTVITLPSPDVTMPYNVVCFIGTMGALIFQIIFTFTTQYQTIIKPGPSKPKKLVINIKEKISRLLKH</sequence>
<feature type="signal peptide" evidence="2">
    <location>
        <begin position="1"/>
        <end position="19"/>
    </location>
</feature>
<keyword evidence="1" id="KW-1133">Transmembrane helix</keyword>
<dbReference type="PANTHER" id="PTHR12959">
    <property type="entry name" value="GPI TRANSAMIDASE COMPONENT PIG-T-RELATED"/>
    <property type="match status" value="1"/>
</dbReference>
<organism evidence="3 4">
    <name type="scientific">Bursaphelenchus xylophilus</name>
    <name type="common">Pinewood nematode worm</name>
    <name type="synonym">Aphelenchoides xylophilus</name>
    <dbReference type="NCBI Taxonomy" id="6326"/>
    <lineage>
        <taxon>Eukaryota</taxon>
        <taxon>Metazoa</taxon>
        <taxon>Ecdysozoa</taxon>
        <taxon>Nematoda</taxon>
        <taxon>Chromadorea</taxon>
        <taxon>Rhabditida</taxon>
        <taxon>Tylenchina</taxon>
        <taxon>Tylenchomorpha</taxon>
        <taxon>Aphelenchoidea</taxon>
        <taxon>Aphelenchoididae</taxon>
        <taxon>Bursaphelenchus</taxon>
    </lineage>
</organism>
<proteinExistence type="predicted"/>